<evidence type="ECO:0000313" key="8">
    <source>
        <dbReference type="EMBL" id="KAF4243488.1"/>
    </source>
</evidence>
<evidence type="ECO:0000256" key="1">
    <source>
        <dbReference type="ARBA" id="ARBA00022723"/>
    </source>
</evidence>
<sequence>MAVVVSPPLADRTVSRPPDLNRTHNIPQNLSVGSSNQEAPSGPFHGISSKTRVFGHGHWMSSVPLADGPPFHKDMSSESSGEQISEAISKCKQLARDIKKQLPSRSPLPTSIHQLLPGRPALDQLVHPSFDTFETCYQILHTELFRAEYERYLSDLQTATTPFKLKLLLAMAIAAPLHGDAQAYNDLAAKARTWIHVAQAQGWLSAPFEKDRLKLDGIQIHCLLLLARQVNRVGADLAWIPASSFHMDGHADGLASGSQHPRQDECASEGVMKTTVVT</sequence>
<feature type="compositionally biased region" description="Polar residues" evidence="7">
    <location>
        <begin position="23"/>
        <end position="39"/>
    </location>
</feature>
<evidence type="ECO:0000256" key="4">
    <source>
        <dbReference type="ARBA" id="ARBA00023125"/>
    </source>
</evidence>
<keyword evidence="3" id="KW-0805">Transcription regulation</keyword>
<keyword evidence="2" id="KW-0862">Zinc</keyword>
<evidence type="ECO:0000256" key="6">
    <source>
        <dbReference type="ARBA" id="ARBA00023242"/>
    </source>
</evidence>
<comment type="caution">
    <text evidence="8">The sequence shown here is derived from an EMBL/GenBank/DDBJ whole genome shotgun (WGS) entry which is preliminary data.</text>
</comment>
<dbReference type="CDD" id="cd12148">
    <property type="entry name" value="fungal_TF_MHR"/>
    <property type="match status" value="1"/>
</dbReference>
<evidence type="ECO:0000256" key="7">
    <source>
        <dbReference type="SAM" id="MobiDB-lite"/>
    </source>
</evidence>
<evidence type="ECO:0008006" key="10">
    <source>
        <dbReference type="Google" id="ProtNLM"/>
    </source>
</evidence>
<protein>
    <recommendedName>
        <fullName evidence="10">Transcription factor domain-containing protein</fullName>
    </recommendedName>
</protein>
<gene>
    <name evidence="8" type="ORF">CNMCM6805_000882</name>
</gene>
<dbReference type="InterPro" id="IPR051430">
    <property type="entry name" value="Fungal_TF_Env_Response"/>
</dbReference>
<keyword evidence="9" id="KW-1185">Reference proteome</keyword>
<dbReference type="GO" id="GO:0000978">
    <property type="term" value="F:RNA polymerase II cis-regulatory region sequence-specific DNA binding"/>
    <property type="evidence" value="ECO:0007669"/>
    <property type="project" value="TreeGrafter"/>
</dbReference>
<feature type="region of interest" description="Disordered" evidence="7">
    <location>
        <begin position="251"/>
        <end position="278"/>
    </location>
</feature>
<dbReference type="EMBL" id="JAAAPX010000011">
    <property type="protein sequence ID" value="KAF4243488.1"/>
    <property type="molecule type" value="Genomic_DNA"/>
</dbReference>
<evidence type="ECO:0000256" key="5">
    <source>
        <dbReference type="ARBA" id="ARBA00023163"/>
    </source>
</evidence>
<keyword evidence="4" id="KW-0238">DNA-binding</keyword>
<keyword evidence="5" id="KW-0804">Transcription</keyword>
<proteinExistence type="predicted"/>
<reference evidence="8" key="1">
    <citation type="journal article" date="2020" name="bioRxiv">
        <title>Genomic and phenotypic heterogeneity of clinical isolates of the human pathogens Aspergillus fumigatus, Aspergillus lentulus and Aspergillus fumigatiaffinis.</title>
        <authorList>
            <person name="dos Santos R.A.C."/>
            <person name="Steenwyk J.L."/>
            <person name="Rivero-Menendez O."/>
            <person name="Mead M.E."/>
            <person name="Silva L.P."/>
            <person name="Bastos R.W."/>
            <person name="Alastruey-Izquierdo A."/>
            <person name="Goldman G.H."/>
            <person name="Rokas A."/>
        </authorList>
    </citation>
    <scope>NUCLEOTIDE SEQUENCE</scope>
    <source>
        <strain evidence="8">CNM-CM6805</strain>
    </source>
</reference>
<dbReference type="PANTHER" id="PTHR31944">
    <property type="entry name" value="HEME-RESPONSIVE ZINC FINGER TRANSCRIPTION FACTOR HAP1"/>
    <property type="match status" value="1"/>
</dbReference>
<evidence type="ECO:0000256" key="3">
    <source>
        <dbReference type="ARBA" id="ARBA00023015"/>
    </source>
</evidence>
<dbReference type="AlphaFoldDB" id="A0A8H4GMH6"/>
<dbReference type="OrthoDB" id="4337792at2759"/>
<name>A0A8H4GMH6_9EURO</name>
<organism evidence="8 9">
    <name type="scientific">Aspergillus fumigatiaffinis</name>
    <dbReference type="NCBI Taxonomy" id="340414"/>
    <lineage>
        <taxon>Eukaryota</taxon>
        <taxon>Fungi</taxon>
        <taxon>Dikarya</taxon>
        <taxon>Ascomycota</taxon>
        <taxon>Pezizomycotina</taxon>
        <taxon>Eurotiomycetes</taxon>
        <taxon>Eurotiomycetidae</taxon>
        <taxon>Eurotiales</taxon>
        <taxon>Aspergillaceae</taxon>
        <taxon>Aspergillus</taxon>
        <taxon>Aspergillus subgen. Fumigati</taxon>
    </lineage>
</organism>
<accession>A0A8H4GMH6</accession>
<dbReference type="GO" id="GO:0046872">
    <property type="term" value="F:metal ion binding"/>
    <property type="evidence" value="ECO:0007669"/>
    <property type="project" value="UniProtKB-KW"/>
</dbReference>
<dbReference type="GO" id="GO:0005634">
    <property type="term" value="C:nucleus"/>
    <property type="evidence" value="ECO:0007669"/>
    <property type="project" value="TreeGrafter"/>
</dbReference>
<evidence type="ECO:0000313" key="9">
    <source>
        <dbReference type="Proteomes" id="UP000653565"/>
    </source>
</evidence>
<keyword evidence="6" id="KW-0539">Nucleus</keyword>
<feature type="region of interest" description="Disordered" evidence="7">
    <location>
        <begin position="1"/>
        <end position="47"/>
    </location>
</feature>
<reference evidence="8" key="2">
    <citation type="submission" date="2020-04" db="EMBL/GenBank/DDBJ databases">
        <authorList>
            <person name="Santos R.A.C."/>
            <person name="Steenwyk J.L."/>
            <person name="Rivero-Menendez O."/>
            <person name="Mead M.E."/>
            <person name="Silva L.P."/>
            <person name="Bastos R.W."/>
            <person name="Alastruey-Izquierdo A."/>
            <person name="Goldman G.H."/>
            <person name="Rokas A."/>
        </authorList>
    </citation>
    <scope>NUCLEOTIDE SEQUENCE</scope>
    <source>
        <strain evidence="8">CNM-CM6805</strain>
    </source>
</reference>
<dbReference type="Proteomes" id="UP000653565">
    <property type="component" value="Unassembled WGS sequence"/>
</dbReference>
<evidence type="ECO:0000256" key="2">
    <source>
        <dbReference type="ARBA" id="ARBA00022833"/>
    </source>
</evidence>
<dbReference type="GO" id="GO:0001228">
    <property type="term" value="F:DNA-binding transcription activator activity, RNA polymerase II-specific"/>
    <property type="evidence" value="ECO:0007669"/>
    <property type="project" value="TreeGrafter"/>
</dbReference>
<dbReference type="PANTHER" id="PTHR31944:SF129">
    <property type="entry name" value="ASPYRIDONES CLUSTER REGULATOR APDR-RELATED"/>
    <property type="match status" value="1"/>
</dbReference>
<keyword evidence="1" id="KW-0479">Metal-binding</keyword>